<organism evidence="8 9">
    <name type="scientific">Actinoalloteichus fjordicus</name>
    <dbReference type="NCBI Taxonomy" id="1612552"/>
    <lineage>
        <taxon>Bacteria</taxon>
        <taxon>Bacillati</taxon>
        <taxon>Actinomycetota</taxon>
        <taxon>Actinomycetes</taxon>
        <taxon>Pseudonocardiales</taxon>
        <taxon>Pseudonocardiaceae</taxon>
        <taxon>Actinoalloteichus</taxon>
    </lineage>
</organism>
<dbReference type="InterPro" id="IPR001638">
    <property type="entry name" value="Solute-binding_3/MltF_N"/>
</dbReference>
<dbReference type="Proteomes" id="UP000185511">
    <property type="component" value="Chromosome"/>
</dbReference>
<dbReference type="SMART" id="SM00062">
    <property type="entry name" value="PBPb"/>
    <property type="match status" value="1"/>
</dbReference>
<evidence type="ECO:0000259" key="7">
    <source>
        <dbReference type="SMART" id="SM00079"/>
    </source>
</evidence>
<comment type="similarity">
    <text evidence="2 4">Belongs to the bacterial solute-binding protein 3 family.</text>
</comment>
<gene>
    <name evidence="8" type="ORF">UA74_29900</name>
</gene>
<evidence type="ECO:0000259" key="6">
    <source>
        <dbReference type="SMART" id="SM00062"/>
    </source>
</evidence>
<sequence length="327" mass="34662">MGTGYGAHSPPAHRNRRNETLERRSRRIFHPAVVLAPALALTLAACGGDSEGAGTDSGAATVDGIELIAEGTLTTCTHLPYEPFQFREGDEVVGFDVDLVDLVAEDLGVEQAIIDTPFDTIQSGADLDTGKCDVAAAAMTITPERDENIDFSDPYFDANQALMVPADSDVAGLDDLSGLRVAVQASTTGKDYAEENIADAELVTYEDSGLLTAAVQTGEVDAAINDNGILYDFAANNDDVVVVTEFPTGDQYGLGVQSDNDVLRERINEVLAAAQEDGRYDAIYEKWFGTVPGDSEDADSDDAEGDDAGADETDEESEVESTETSEN</sequence>
<evidence type="ECO:0000256" key="3">
    <source>
        <dbReference type="ARBA" id="ARBA00022729"/>
    </source>
</evidence>
<dbReference type="PANTHER" id="PTHR35936">
    <property type="entry name" value="MEMBRANE-BOUND LYTIC MUREIN TRANSGLYCOSYLASE F"/>
    <property type="match status" value="1"/>
</dbReference>
<evidence type="ECO:0000313" key="8">
    <source>
        <dbReference type="EMBL" id="APU17971.1"/>
    </source>
</evidence>
<keyword evidence="9" id="KW-1185">Reference proteome</keyword>
<dbReference type="EMBL" id="CP016076">
    <property type="protein sequence ID" value="APU17971.1"/>
    <property type="molecule type" value="Genomic_DNA"/>
</dbReference>
<keyword evidence="3" id="KW-0732">Signal</keyword>
<dbReference type="CDD" id="cd13530">
    <property type="entry name" value="PBP2_peptides_like"/>
    <property type="match status" value="1"/>
</dbReference>
<dbReference type="GO" id="GO:0015276">
    <property type="term" value="F:ligand-gated monoatomic ion channel activity"/>
    <property type="evidence" value="ECO:0007669"/>
    <property type="project" value="InterPro"/>
</dbReference>
<name>A0AAC9LHU3_9PSEU</name>
<dbReference type="PROSITE" id="PS01039">
    <property type="entry name" value="SBP_BACTERIAL_3"/>
    <property type="match status" value="1"/>
</dbReference>
<dbReference type="SMART" id="SM00079">
    <property type="entry name" value="PBPe"/>
    <property type="match status" value="1"/>
</dbReference>
<proteinExistence type="inferred from homology"/>
<feature type="region of interest" description="Disordered" evidence="5">
    <location>
        <begin position="1"/>
        <end position="20"/>
    </location>
</feature>
<protein>
    <submittedName>
        <fullName evidence="8">Periplasmic component of amino acid ABC-type transporter/signal transduction system</fullName>
    </submittedName>
</protein>
<feature type="domain" description="Solute-binding protein family 3/N-terminal" evidence="6">
    <location>
        <begin position="72"/>
        <end position="291"/>
    </location>
</feature>
<evidence type="ECO:0000256" key="5">
    <source>
        <dbReference type="SAM" id="MobiDB-lite"/>
    </source>
</evidence>
<dbReference type="SUPFAM" id="SSF53850">
    <property type="entry name" value="Periplasmic binding protein-like II"/>
    <property type="match status" value="1"/>
</dbReference>
<evidence type="ECO:0000313" key="9">
    <source>
        <dbReference type="Proteomes" id="UP000185511"/>
    </source>
</evidence>
<feature type="region of interest" description="Disordered" evidence="5">
    <location>
        <begin position="290"/>
        <end position="327"/>
    </location>
</feature>
<feature type="compositionally biased region" description="Acidic residues" evidence="5">
    <location>
        <begin position="294"/>
        <end position="327"/>
    </location>
</feature>
<evidence type="ECO:0000256" key="2">
    <source>
        <dbReference type="ARBA" id="ARBA00010333"/>
    </source>
</evidence>
<accession>A0AAC9LHU3</accession>
<dbReference type="PANTHER" id="PTHR35936:SF17">
    <property type="entry name" value="ARGININE-BINDING EXTRACELLULAR PROTEIN ARTP"/>
    <property type="match status" value="1"/>
</dbReference>
<reference evidence="9" key="1">
    <citation type="submission" date="2016-06" db="EMBL/GenBank/DDBJ databases">
        <title>Complete genome sequence of Actinoalloteichus fjordicus DSM 46855 (=ADI127-17), type strain of the new species Actinoalloteichus fjordicus.</title>
        <authorList>
            <person name="Ruckert C."/>
            <person name="Nouioui I."/>
            <person name="Willmese J."/>
            <person name="van Wezel G."/>
            <person name="Klenk H.-P."/>
            <person name="Kalinowski J."/>
            <person name="Zotchev S.B."/>
        </authorList>
    </citation>
    <scope>NUCLEOTIDE SEQUENCE [LARGE SCALE GENOMIC DNA]</scope>
    <source>
        <strain evidence="9">ADI127-7</strain>
    </source>
</reference>
<feature type="domain" description="Ionotropic glutamate receptor C-terminal" evidence="7">
    <location>
        <begin position="72"/>
        <end position="290"/>
    </location>
</feature>
<evidence type="ECO:0000256" key="1">
    <source>
        <dbReference type="ARBA" id="ARBA00004196"/>
    </source>
</evidence>
<dbReference type="KEGG" id="acad:UA74_29900"/>
<evidence type="ECO:0000256" key="4">
    <source>
        <dbReference type="RuleBase" id="RU003744"/>
    </source>
</evidence>
<dbReference type="GO" id="GO:0030313">
    <property type="term" value="C:cell envelope"/>
    <property type="evidence" value="ECO:0007669"/>
    <property type="project" value="UniProtKB-SubCell"/>
</dbReference>
<dbReference type="Gene3D" id="3.40.190.10">
    <property type="entry name" value="Periplasmic binding protein-like II"/>
    <property type="match status" value="2"/>
</dbReference>
<dbReference type="InterPro" id="IPR018313">
    <property type="entry name" value="SBP_3_CS"/>
</dbReference>
<dbReference type="AlphaFoldDB" id="A0AAC9LHU3"/>
<dbReference type="Pfam" id="PF00497">
    <property type="entry name" value="SBP_bac_3"/>
    <property type="match status" value="1"/>
</dbReference>
<dbReference type="GO" id="GO:0016020">
    <property type="term" value="C:membrane"/>
    <property type="evidence" value="ECO:0007669"/>
    <property type="project" value="InterPro"/>
</dbReference>
<comment type="subcellular location">
    <subcellularLocation>
        <location evidence="1">Cell envelope</location>
    </subcellularLocation>
</comment>
<dbReference type="InterPro" id="IPR001320">
    <property type="entry name" value="Iontro_rcpt_C"/>
</dbReference>